<dbReference type="SUPFAM" id="SSF161084">
    <property type="entry name" value="MAPEG domain-like"/>
    <property type="match status" value="1"/>
</dbReference>
<evidence type="ECO:0000256" key="6">
    <source>
        <dbReference type="SAM" id="SignalP"/>
    </source>
</evidence>
<comment type="subcellular location">
    <subcellularLocation>
        <location evidence="1">Membrane</location>
    </subcellularLocation>
</comment>
<feature type="transmembrane region" description="Helical" evidence="5">
    <location>
        <begin position="173"/>
        <end position="194"/>
    </location>
</feature>
<gene>
    <name evidence="7" type="ORF">HERI1096_LOCUS3616</name>
</gene>
<proteinExistence type="predicted"/>
<dbReference type="InterPro" id="IPR023352">
    <property type="entry name" value="MAPEG-like_dom_sf"/>
</dbReference>
<evidence type="ECO:0000256" key="5">
    <source>
        <dbReference type="SAM" id="Phobius"/>
    </source>
</evidence>
<keyword evidence="4 5" id="KW-0472">Membrane</keyword>
<dbReference type="Gene3D" id="1.20.120.550">
    <property type="entry name" value="Membrane associated eicosanoid/glutathione metabolism-like domain"/>
    <property type="match status" value="1"/>
</dbReference>
<protein>
    <submittedName>
        <fullName evidence="7">Uncharacterized protein</fullName>
    </submittedName>
</protein>
<dbReference type="Pfam" id="PF01124">
    <property type="entry name" value="MAPEG"/>
    <property type="match status" value="1"/>
</dbReference>
<evidence type="ECO:0000256" key="2">
    <source>
        <dbReference type="ARBA" id="ARBA00022692"/>
    </source>
</evidence>
<feature type="transmembrane region" description="Helical" evidence="5">
    <location>
        <begin position="146"/>
        <end position="166"/>
    </location>
</feature>
<organism evidence="7">
    <name type="scientific">Haptolina ericina</name>
    <dbReference type="NCBI Taxonomy" id="156174"/>
    <lineage>
        <taxon>Eukaryota</taxon>
        <taxon>Haptista</taxon>
        <taxon>Haptophyta</taxon>
        <taxon>Prymnesiophyceae</taxon>
        <taxon>Prymnesiales</taxon>
        <taxon>Prymnesiaceae</taxon>
        <taxon>Haptolina</taxon>
    </lineage>
</organism>
<feature type="transmembrane region" description="Helical" evidence="5">
    <location>
        <begin position="111"/>
        <end position="140"/>
    </location>
</feature>
<name>A0A7S3ERC8_9EUKA</name>
<evidence type="ECO:0000313" key="7">
    <source>
        <dbReference type="EMBL" id="CAE0102958.1"/>
    </source>
</evidence>
<dbReference type="EMBL" id="HBHX01006602">
    <property type="protein sequence ID" value="CAE0102958.1"/>
    <property type="molecule type" value="Transcribed_RNA"/>
</dbReference>
<feature type="transmembrane region" description="Helical" evidence="5">
    <location>
        <begin position="200"/>
        <end position="221"/>
    </location>
</feature>
<accession>A0A7S3ERC8</accession>
<feature type="signal peptide" evidence="6">
    <location>
        <begin position="1"/>
        <end position="15"/>
    </location>
</feature>
<evidence type="ECO:0000256" key="3">
    <source>
        <dbReference type="ARBA" id="ARBA00022989"/>
    </source>
</evidence>
<keyword evidence="6" id="KW-0732">Signal</keyword>
<keyword evidence="2 5" id="KW-0812">Transmembrane</keyword>
<dbReference type="InterPro" id="IPR001129">
    <property type="entry name" value="Membr-assoc_MAPEG"/>
</dbReference>
<evidence type="ECO:0000256" key="4">
    <source>
        <dbReference type="ARBA" id="ARBA00023136"/>
    </source>
</evidence>
<dbReference type="AlphaFoldDB" id="A0A7S3ERC8"/>
<dbReference type="GO" id="GO:0016020">
    <property type="term" value="C:membrane"/>
    <property type="evidence" value="ECO:0007669"/>
    <property type="project" value="UniProtKB-SubCell"/>
</dbReference>
<sequence length="232" mass="24806">MRVITTSLFIGMAAAFVPTGMRPTLHRITPTTLPVAAPIAAPIKPVAPKAIRIAPPATMLTGLEGPGLVTAVWTLIALNFMPLGPTAALTEMSPGQQKWGDRTFMNMMEQAPIFFAALWSHAFFCSAKVATGLGMIYLGLRLCYPIIWLLLGGGGVGAPFPQIFLSTFPQYGIAFYLALGVVLKLGFGICLNTMVGFPLAVAPIAFGGGLWFFALNIVPILQKNIFKKFFTA</sequence>
<evidence type="ECO:0000256" key="1">
    <source>
        <dbReference type="ARBA" id="ARBA00004370"/>
    </source>
</evidence>
<feature type="chain" id="PRO_5030944443" evidence="6">
    <location>
        <begin position="16"/>
        <end position="232"/>
    </location>
</feature>
<reference evidence="7" key="1">
    <citation type="submission" date="2021-01" db="EMBL/GenBank/DDBJ databases">
        <authorList>
            <person name="Corre E."/>
            <person name="Pelletier E."/>
            <person name="Niang G."/>
            <person name="Scheremetjew M."/>
            <person name="Finn R."/>
            <person name="Kale V."/>
            <person name="Holt S."/>
            <person name="Cochrane G."/>
            <person name="Meng A."/>
            <person name="Brown T."/>
            <person name="Cohen L."/>
        </authorList>
    </citation>
    <scope>NUCLEOTIDE SEQUENCE</scope>
    <source>
        <strain evidence="7">CCMP281</strain>
    </source>
</reference>
<keyword evidence="3 5" id="KW-1133">Transmembrane helix</keyword>